<keyword evidence="1" id="KW-0812">Transmembrane</keyword>
<sequence>MAPTNLSPVPLRTSPGRRLPQLFVGLALYGISTGMQIEAALGLAPWDVLHEALHKITGLSFGTVTALTSLLVLLCWIPIKQRPGVGTIANVLLVSTSVDLTLWVMPTPSGMVTRVVLMVVAVALNSLATAAYIGVRLGPGPRDGLMTGVSARSGYAIRWVRTGIEVVVLASGWLLGGTVGIGTLLYALAIGPLAQAFLPIVTWRPQAEAKIGH</sequence>
<evidence type="ECO:0000256" key="1">
    <source>
        <dbReference type="SAM" id="Phobius"/>
    </source>
</evidence>
<evidence type="ECO:0000313" key="3">
    <source>
        <dbReference type="Proteomes" id="UP001205185"/>
    </source>
</evidence>
<dbReference type="EMBL" id="JAMTCO010000011">
    <property type="protein sequence ID" value="MCP2272221.1"/>
    <property type="molecule type" value="Genomic_DNA"/>
</dbReference>
<gene>
    <name evidence="2" type="ORF">LV75_004740</name>
</gene>
<name>A0ABT1IJ38_9PSEU</name>
<protein>
    <submittedName>
        <fullName evidence="2">Membrane protein YczE</fullName>
    </submittedName>
</protein>
<accession>A0ABT1IJ38</accession>
<dbReference type="Proteomes" id="UP001205185">
    <property type="component" value="Unassembled WGS sequence"/>
</dbReference>
<evidence type="ECO:0000313" key="2">
    <source>
        <dbReference type="EMBL" id="MCP2272221.1"/>
    </source>
</evidence>
<keyword evidence="1" id="KW-1133">Transmembrane helix</keyword>
<dbReference type="Pfam" id="PF19700">
    <property type="entry name" value="DUF6198"/>
    <property type="match status" value="1"/>
</dbReference>
<dbReference type="InterPro" id="IPR038750">
    <property type="entry name" value="YczE/YyaS-like"/>
</dbReference>
<dbReference type="PANTHER" id="PTHR40078">
    <property type="entry name" value="INTEGRAL MEMBRANE PROTEIN-RELATED"/>
    <property type="match status" value="1"/>
</dbReference>
<feature type="transmembrane region" description="Helical" evidence="1">
    <location>
        <begin position="56"/>
        <end position="77"/>
    </location>
</feature>
<dbReference type="RefSeq" id="WP_253889139.1">
    <property type="nucleotide sequence ID" value="NZ_BAAAVB010000015.1"/>
</dbReference>
<feature type="transmembrane region" description="Helical" evidence="1">
    <location>
        <begin position="111"/>
        <end position="135"/>
    </location>
</feature>
<comment type="caution">
    <text evidence="2">The sequence shown here is derived from an EMBL/GenBank/DDBJ whole genome shotgun (WGS) entry which is preliminary data.</text>
</comment>
<organism evidence="2 3">
    <name type="scientific">Actinokineospora diospyrosa</name>
    <dbReference type="NCBI Taxonomy" id="103728"/>
    <lineage>
        <taxon>Bacteria</taxon>
        <taxon>Bacillati</taxon>
        <taxon>Actinomycetota</taxon>
        <taxon>Actinomycetes</taxon>
        <taxon>Pseudonocardiales</taxon>
        <taxon>Pseudonocardiaceae</taxon>
        <taxon>Actinokineospora</taxon>
    </lineage>
</organism>
<feature type="transmembrane region" description="Helical" evidence="1">
    <location>
        <begin position="84"/>
        <end position="105"/>
    </location>
</feature>
<proteinExistence type="predicted"/>
<feature type="transmembrane region" description="Helical" evidence="1">
    <location>
        <begin position="22"/>
        <end position="44"/>
    </location>
</feature>
<dbReference type="PANTHER" id="PTHR40078:SF1">
    <property type="entry name" value="INTEGRAL MEMBRANE PROTEIN"/>
    <property type="match status" value="1"/>
</dbReference>
<keyword evidence="1" id="KW-0472">Membrane</keyword>
<reference evidence="2 3" key="1">
    <citation type="submission" date="2022-06" db="EMBL/GenBank/DDBJ databases">
        <title>Genomic Encyclopedia of Archaeal and Bacterial Type Strains, Phase II (KMG-II): from individual species to whole genera.</title>
        <authorList>
            <person name="Goeker M."/>
        </authorList>
    </citation>
    <scope>NUCLEOTIDE SEQUENCE [LARGE SCALE GENOMIC DNA]</scope>
    <source>
        <strain evidence="2 3">DSM 44255</strain>
    </source>
</reference>
<keyword evidence="3" id="KW-1185">Reference proteome</keyword>